<gene>
    <name evidence="1" type="ORF">ACHAW5_002172</name>
</gene>
<reference evidence="1 2" key="1">
    <citation type="submission" date="2024-10" db="EMBL/GenBank/DDBJ databases">
        <title>Updated reference genomes for cyclostephanoid diatoms.</title>
        <authorList>
            <person name="Roberts W.R."/>
            <person name="Alverson A.J."/>
        </authorList>
    </citation>
    <scope>NUCLEOTIDE SEQUENCE [LARGE SCALE GENOMIC DNA]</scope>
    <source>
        <strain evidence="1 2">AJA276-08</strain>
    </source>
</reference>
<sequence length="120" mass="13890">MGQPHSYQARRIRVPRAARRKSSCDRLKNRVHILLLEFRRELIPFESSNIGVNRINLTVSVIEVVSVEVFADFLHLERERLAIRVGDCATHQIHFFIKLTNDSRTDLAGLIHDTLEFGEI</sequence>
<organism evidence="1 2">
    <name type="scientific">Stephanodiscus triporus</name>
    <dbReference type="NCBI Taxonomy" id="2934178"/>
    <lineage>
        <taxon>Eukaryota</taxon>
        <taxon>Sar</taxon>
        <taxon>Stramenopiles</taxon>
        <taxon>Ochrophyta</taxon>
        <taxon>Bacillariophyta</taxon>
        <taxon>Coscinodiscophyceae</taxon>
        <taxon>Thalassiosirophycidae</taxon>
        <taxon>Stephanodiscales</taxon>
        <taxon>Stephanodiscaceae</taxon>
        <taxon>Stephanodiscus</taxon>
    </lineage>
</organism>
<accession>A0ABD3Q450</accession>
<evidence type="ECO:0000313" key="1">
    <source>
        <dbReference type="EMBL" id="KAL3795003.1"/>
    </source>
</evidence>
<dbReference type="Proteomes" id="UP001530315">
    <property type="component" value="Unassembled WGS sequence"/>
</dbReference>
<evidence type="ECO:0000313" key="2">
    <source>
        <dbReference type="Proteomes" id="UP001530315"/>
    </source>
</evidence>
<keyword evidence="2" id="KW-1185">Reference proteome</keyword>
<name>A0ABD3Q450_9STRA</name>
<comment type="caution">
    <text evidence="1">The sequence shown here is derived from an EMBL/GenBank/DDBJ whole genome shotgun (WGS) entry which is preliminary data.</text>
</comment>
<dbReference type="EMBL" id="JALLAZ020000447">
    <property type="protein sequence ID" value="KAL3795003.1"/>
    <property type="molecule type" value="Genomic_DNA"/>
</dbReference>
<dbReference type="AlphaFoldDB" id="A0ABD3Q450"/>
<protein>
    <submittedName>
        <fullName evidence="1">Uncharacterized protein</fullName>
    </submittedName>
</protein>
<proteinExistence type="predicted"/>